<accession>A0AA36IJ21</accession>
<organism evidence="2 3">
    <name type="scientific">Effrenium voratum</name>
    <dbReference type="NCBI Taxonomy" id="2562239"/>
    <lineage>
        <taxon>Eukaryota</taxon>
        <taxon>Sar</taxon>
        <taxon>Alveolata</taxon>
        <taxon>Dinophyceae</taxon>
        <taxon>Suessiales</taxon>
        <taxon>Symbiodiniaceae</taxon>
        <taxon>Effrenium</taxon>
    </lineage>
</organism>
<comment type="caution">
    <text evidence="2">The sequence shown here is derived from an EMBL/GenBank/DDBJ whole genome shotgun (WGS) entry which is preliminary data.</text>
</comment>
<reference evidence="2" key="1">
    <citation type="submission" date="2023-08" db="EMBL/GenBank/DDBJ databases">
        <authorList>
            <person name="Chen Y."/>
            <person name="Shah S."/>
            <person name="Dougan E. K."/>
            <person name="Thang M."/>
            <person name="Chan C."/>
        </authorList>
    </citation>
    <scope>NUCLEOTIDE SEQUENCE</scope>
</reference>
<proteinExistence type="predicted"/>
<dbReference type="EMBL" id="CAUJNA010001668">
    <property type="protein sequence ID" value="CAJ1388327.1"/>
    <property type="molecule type" value="Genomic_DNA"/>
</dbReference>
<evidence type="ECO:0000256" key="1">
    <source>
        <dbReference type="SAM" id="MobiDB-lite"/>
    </source>
</evidence>
<feature type="compositionally biased region" description="Basic and acidic residues" evidence="1">
    <location>
        <begin position="341"/>
        <end position="351"/>
    </location>
</feature>
<feature type="region of interest" description="Disordered" evidence="1">
    <location>
        <begin position="75"/>
        <end position="97"/>
    </location>
</feature>
<dbReference type="AlphaFoldDB" id="A0AA36IJ21"/>
<evidence type="ECO:0000313" key="2">
    <source>
        <dbReference type="EMBL" id="CAJ1388327.1"/>
    </source>
</evidence>
<sequence>MASQPLLSRVWSCASLKEALAMMDDQILPDDPQELALFVKDLQAKVEETSAAIATADTIPGDVSEDRASEGLMVKEETENASPEHGGQKNVTPEEMTDDEDDDMLFLAFSQFLGSPSPAEEESLLLEDPYMAPPATPPVKETWFSPLGKKSNSEQNVLGGPATSPSTTAPGTASSGGGNTPSPNSASEVEAGGSGTKRMAGKLFTSSEVEVMRGKFRRLCEPKRDSGKIEVPDDIFKQYKEKGAAREKLFEAFIKTGCEKKEFLRTVTLEKSMERSQELEQEGGFYTPEEMKDILGYKQPRIDALVERGTKDPEYMLADDVDPKIVYYWCNVRTKGTFKRRQAEKLSDKTQAEGTTSSFSGEVMGDKMDLCMLGHKGPSQKDEQKSKSHMVDLHMKEILAVSGKIENFIEKLSSSTASSAPEVKADADTMRTTCNKVYDDLSNLCAAFKVGELKENEETDKTLDEKFVESKKLISKWTSFEKKNRSLLRKPRAPKKGADCD</sequence>
<name>A0AA36IJ21_9DINO</name>
<dbReference type="Proteomes" id="UP001178507">
    <property type="component" value="Unassembled WGS sequence"/>
</dbReference>
<feature type="region of interest" description="Disordered" evidence="1">
    <location>
        <begin position="129"/>
        <end position="202"/>
    </location>
</feature>
<keyword evidence="3" id="KW-1185">Reference proteome</keyword>
<evidence type="ECO:0000313" key="3">
    <source>
        <dbReference type="Proteomes" id="UP001178507"/>
    </source>
</evidence>
<gene>
    <name evidence="2" type="ORF">EVOR1521_LOCUS14223</name>
</gene>
<feature type="compositionally biased region" description="Low complexity" evidence="1">
    <location>
        <begin position="159"/>
        <end position="173"/>
    </location>
</feature>
<feature type="region of interest" description="Disordered" evidence="1">
    <location>
        <begin position="340"/>
        <end position="359"/>
    </location>
</feature>
<protein>
    <submittedName>
        <fullName evidence="2">Uncharacterized protein</fullName>
    </submittedName>
</protein>